<dbReference type="EMBL" id="JAIRBA010000047">
    <property type="protein sequence ID" value="MCG2420426.1"/>
    <property type="molecule type" value="Genomic_DNA"/>
</dbReference>
<keyword evidence="1" id="KW-0812">Transmembrane</keyword>
<feature type="transmembrane region" description="Helical" evidence="1">
    <location>
        <begin position="61"/>
        <end position="78"/>
    </location>
</feature>
<keyword evidence="4" id="KW-1185">Reference proteome</keyword>
<name>A0A9X1UB78_9FLAO</name>
<dbReference type="InterPro" id="IPR011499">
    <property type="entry name" value="Lipid_A_biosynth_N"/>
</dbReference>
<comment type="caution">
    <text evidence="3">The sequence shown here is derived from an EMBL/GenBank/DDBJ whole genome shotgun (WGS) entry which is preliminary data.</text>
</comment>
<evidence type="ECO:0000259" key="2">
    <source>
        <dbReference type="SMART" id="SM01259"/>
    </source>
</evidence>
<dbReference type="SMART" id="SM01259">
    <property type="entry name" value="LAB_N"/>
    <property type="match status" value="2"/>
</dbReference>
<reference evidence="3" key="1">
    <citation type="submission" date="2021-09" db="EMBL/GenBank/DDBJ databases">
        <title>Genome of Aequorivita sp. strain F47161.</title>
        <authorList>
            <person name="Wang Y."/>
        </authorList>
    </citation>
    <scope>NUCLEOTIDE SEQUENCE</scope>
    <source>
        <strain evidence="3">F47161</strain>
    </source>
</reference>
<dbReference type="Proteomes" id="UP001139461">
    <property type="component" value="Unassembled WGS sequence"/>
</dbReference>
<organism evidence="3 4">
    <name type="scientific">Aequorivita vitellina</name>
    <dbReference type="NCBI Taxonomy" id="2874475"/>
    <lineage>
        <taxon>Bacteria</taxon>
        <taxon>Pseudomonadati</taxon>
        <taxon>Bacteroidota</taxon>
        <taxon>Flavobacteriia</taxon>
        <taxon>Flavobacteriales</taxon>
        <taxon>Flavobacteriaceae</taxon>
        <taxon>Aequorivita</taxon>
    </lineage>
</organism>
<keyword evidence="1" id="KW-0472">Membrane</keyword>
<evidence type="ECO:0000313" key="4">
    <source>
        <dbReference type="Proteomes" id="UP001139461"/>
    </source>
</evidence>
<feature type="transmembrane region" description="Helical" evidence="1">
    <location>
        <begin position="6"/>
        <end position="27"/>
    </location>
</feature>
<feature type="transmembrane region" description="Helical" evidence="1">
    <location>
        <begin position="39"/>
        <end position="55"/>
    </location>
</feature>
<dbReference type="AlphaFoldDB" id="A0A9X1UB78"/>
<feature type="domain" description="Lipid A biosynthesis N-terminal" evidence="2">
    <location>
        <begin position="9"/>
        <end position="80"/>
    </location>
</feature>
<dbReference type="GO" id="GO:0009245">
    <property type="term" value="P:lipid A biosynthetic process"/>
    <property type="evidence" value="ECO:0007669"/>
    <property type="project" value="InterPro"/>
</dbReference>
<feature type="transmembrane region" description="Helical" evidence="1">
    <location>
        <begin position="127"/>
        <end position="148"/>
    </location>
</feature>
<gene>
    <name evidence="3" type="ORF">K8089_15475</name>
</gene>
<dbReference type="GO" id="GO:0016020">
    <property type="term" value="C:membrane"/>
    <property type="evidence" value="ECO:0007669"/>
    <property type="project" value="GOC"/>
</dbReference>
<dbReference type="Gene3D" id="1.20.1280.290">
    <property type="match status" value="1"/>
</dbReference>
<accession>A0A9X1UB78</accession>
<feature type="transmembrane region" description="Helical" evidence="1">
    <location>
        <begin position="160"/>
        <end position="178"/>
    </location>
</feature>
<feature type="domain" description="Lipid A biosynthesis N-terminal" evidence="2">
    <location>
        <begin position="130"/>
        <end position="201"/>
    </location>
</feature>
<protein>
    <submittedName>
        <fullName evidence="3">Lipid-A-disaccharide synthase N-terminal domain-containing protein</fullName>
    </submittedName>
</protein>
<sequence>MSSWVVYGIGFLAQILFSARLILQWILSEKNKRIITPSTFWKLSLFASFLLFVYGHLRDDFAIMLGQALTYYIYIRNLQLQGEWQKAPKLLQIFLFIFPIFVVLYAYNNGEYDIEKLFNNENIPLWLLLLGIVSQILFTLRFVYQWLVSEKTKTSQLPVGFWRMSVIGATLILAYAIFRKDPVLFVGHIAGLVIYVRNIFIWKKQLRYEMPIKNYEPTENE</sequence>
<evidence type="ECO:0000313" key="3">
    <source>
        <dbReference type="EMBL" id="MCG2420426.1"/>
    </source>
</evidence>
<dbReference type="RefSeq" id="WP_237604199.1">
    <property type="nucleotide sequence ID" value="NZ_JAIRBA010000047.1"/>
</dbReference>
<keyword evidence="1" id="KW-1133">Transmembrane helix</keyword>
<evidence type="ECO:0000256" key="1">
    <source>
        <dbReference type="SAM" id="Phobius"/>
    </source>
</evidence>
<feature type="transmembrane region" description="Helical" evidence="1">
    <location>
        <begin position="184"/>
        <end position="202"/>
    </location>
</feature>
<feature type="transmembrane region" description="Helical" evidence="1">
    <location>
        <begin position="90"/>
        <end position="107"/>
    </location>
</feature>
<dbReference type="GO" id="GO:0008915">
    <property type="term" value="F:lipid-A-disaccharide synthase activity"/>
    <property type="evidence" value="ECO:0007669"/>
    <property type="project" value="InterPro"/>
</dbReference>
<proteinExistence type="predicted"/>
<dbReference type="Pfam" id="PF07578">
    <property type="entry name" value="LAB_N"/>
    <property type="match status" value="2"/>
</dbReference>